<organism evidence="1 2">
    <name type="scientific">Amycolatopsis minnesotensis</name>
    <dbReference type="NCBI Taxonomy" id="337894"/>
    <lineage>
        <taxon>Bacteria</taxon>
        <taxon>Bacillati</taxon>
        <taxon>Actinomycetota</taxon>
        <taxon>Actinomycetes</taxon>
        <taxon>Pseudonocardiales</taxon>
        <taxon>Pseudonocardiaceae</taxon>
        <taxon>Amycolatopsis</taxon>
    </lineage>
</organism>
<sequence>MASETDRRQSPLLSITTETSLPQTSVAFALMASIVHAQQLCVHKYLTLITFTRWAPLPACAYRDALEAPNAEERE</sequence>
<protein>
    <submittedName>
        <fullName evidence="1">Uncharacterized protein</fullName>
    </submittedName>
</protein>
<accession>A0ABP5C695</accession>
<comment type="caution">
    <text evidence="1">The sequence shown here is derived from an EMBL/GenBank/DDBJ whole genome shotgun (WGS) entry which is preliminary data.</text>
</comment>
<evidence type="ECO:0000313" key="2">
    <source>
        <dbReference type="Proteomes" id="UP001501116"/>
    </source>
</evidence>
<keyword evidence="2" id="KW-1185">Reference proteome</keyword>
<gene>
    <name evidence="1" type="ORF">GCM10009754_30730</name>
</gene>
<name>A0ABP5C695_9PSEU</name>
<evidence type="ECO:0000313" key="1">
    <source>
        <dbReference type="EMBL" id="GAA1958274.1"/>
    </source>
</evidence>
<dbReference type="Proteomes" id="UP001501116">
    <property type="component" value="Unassembled WGS sequence"/>
</dbReference>
<reference evidence="2" key="1">
    <citation type="journal article" date="2019" name="Int. J. Syst. Evol. Microbiol.">
        <title>The Global Catalogue of Microorganisms (GCM) 10K type strain sequencing project: providing services to taxonomists for standard genome sequencing and annotation.</title>
        <authorList>
            <consortium name="The Broad Institute Genomics Platform"/>
            <consortium name="The Broad Institute Genome Sequencing Center for Infectious Disease"/>
            <person name="Wu L."/>
            <person name="Ma J."/>
        </authorList>
    </citation>
    <scope>NUCLEOTIDE SEQUENCE [LARGE SCALE GENOMIC DNA]</scope>
    <source>
        <strain evidence="2">JCM 14545</strain>
    </source>
</reference>
<proteinExistence type="predicted"/>
<dbReference type="EMBL" id="BAAANN010000010">
    <property type="protein sequence ID" value="GAA1958274.1"/>
    <property type="molecule type" value="Genomic_DNA"/>
</dbReference>